<accession>A0A1R4H9B2</accession>
<dbReference type="Pfam" id="PF09720">
    <property type="entry name" value="Unstab_antitox"/>
    <property type="match status" value="1"/>
</dbReference>
<dbReference type="RefSeq" id="WP_087143550.1">
    <property type="nucleotide sequence ID" value="NZ_FUKI01000108.1"/>
</dbReference>
<dbReference type="AlphaFoldDB" id="A0A1R4H9B2"/>
<reference evidence="2" key="1">
    <citation type="submission" date="2017-02" db="EMBL/GenBank/DDBJ databases">
        <authorList>
            <person name="Daims H."/>
        </authorList>
    </citation>
    <scope>NUCLEOTIDE SEQUENCE [LARGE SCALE GENOMIC DNA]</scope>
</reference>
<dbReference type="InterPro" id="IPR013406">
    <property type="entry name" value="CHP02574_addiction_mod"/>
</dbReference>
<evidence type="ECO:0000313" key="1">
    <source>
        <dbReference type="EMBL" id="SJM92799.1"/>
    </source>
</evidence>
<name>A0A1R4H9B2_9GAMM</name>
<organism evidence="1 2">
    <name type="scientific">Crenothrix polyspora</name>
    <dbReference type="NCBI Taxonomy" id="360316"/>
    <lineage>
        <taxon>Bacteria</taxon>
        <taxon>Pseudomonadati</taxon>
        <taxon>Pseudomonadota</taxon>
        <taxon>Gammaproteobacteria</taxon>
        <taxon>Methylococcales</taxon>
        <taxon>Crenotrichaceae</taxon>
        <taxon>Crenothrix</taxon>
    </lineage>
</organism>
<keyword evidence="2" id="KW-1185">Reference proteome</keyword>
<dbReference type="Proteomes" id="UP000195667">
    <property type="component" value="Unassembled WGS sequence"/>
</dbReference>
<evidence type="ECO:0008006" key="3">
    <source>
        <dbReference type="Google" id="ProtNLM"/>
    </source>
</evidence>
<evidence type="ECO:0000313" key="2">
    <source>
        <dbReference type="Proteomes" id="UP000195667"/>
    </source>
</evidence>
<protein>
    <recommendedName>
        <fullName evidence="3">Addiction module component</fullName>
    </recommendedName>
</protein>
<dbReference type="OrthoDB" id="5519602at2"/>
<sequence>MSIDQIASEALRLNAHDRAMLAQTIWESLEAPYLVAADMSDDEAIVLAKRRDSEIENGEVEALSHKQLMAKLRDAR</sequence>
<dbReference type="EMBL" id="FUKI01000108">
    <property type="protein sequence ID" value="SJM92799.1"/>
    <property type="molecule type" value="Genomic_DNA"/>
</dbReference>
<gene>
    <name evidence="1" type="ORF">CRENPOLYSF1_330067</name>
</gene>
<proteinExistence type="predicted"/>